<evidence type="ECO:0000256" key="1">
    <source>
        <dbReference type="ARBA" id="ARBA00009998"/>
    </source>
</evidence>
<organism evidence="8">
    <name type="scientific">candidate division WWE3 bacterium</name>
    <dbReference type="NCBI Taxonomy" id="2053526"/>
    <lineage>
        <taxon>Bacteria</taxon>
        <taxon>Katanobacteria</taxon>
    </lineage>
</organism>
<dbReference type="GO" id="GO:0005737">
    <property type="term" value="C:cytoplasm"/>
    <property type="evidence" value="ECO:0007669"/>
    <property type="project" value="UniProtKB-SubCell"/>
</dbReference>
<evidence type="ECO:0000256" key="2">
    <source>
        <dbReference type="ARBA" id="ARBA00022490"/>
    </source>
</evidence>
<dbReference type="EC" id="3.1.11.6" evidence="6"/>
<comment type="subcellular location">
    <subcellularLocation>
        <location evidence="6">Cytoplasm</location>
    </subcellularLocation>
</comment>
<protein>
    <recommendedName>
        <fullName evidence="6">Exodeoxyribonuclease 7 small subunit</fullName>
        <ecNumber evidence="6">3.1.11.6</ecNumber>
    </recommendedName>
    <alternativeName>
        <fullName evidence="6">Exodeoxyribonuclease VII small subunit</fullName>
        <shortName evidence="6">Exonuclease VII small subunit</shortName>
    </alternativeName>
</protein>
<evidence type="ECO:0000256" key="7">
    <source>
        <dbReference type="SAM" id="MobiDB-lite"/>
    </source>
</evidence>
<comment type="subunit">
    <text evidence="6">Heterooligomer composed of large and small subunits.</text>
</comment>
<sequence length="109" mass="12611">MTEEVKSKNKSQESKSQNAVADTKFDFKTAIKALEEINKWFQQPDIDLDEGLEKLKKGKELIAKCEAHLVEAENEFERIRDDFEDDSNATEGVRESPHEIDDSLFDFEE</sequence>
<dbReference type="InterPro" id="IPR003761">
    <property type="entry name" value="Exonuc_VII_S"/>
</dbReference>
<feature type="compositionally biased region" description="Basic and acidic residues" evidence="7">
    <location>
        <begin position="1"/>
        <end position="13"/>
    </location>
</feature>
<evidence type="ECO:0000256" key="3">
    <source>
        <dbReference type="ARBA" id="ARBA00022722"/>
    </source>
</evidence>
<evidence type="ECO:0000256" key="5">
    <source>
        <dbReference type="ARBA" id="ARBA00022839"/>
    </source>
</evidence>
<dbReference type="SUPFAM" id="SSF116842">
    <property type="entry name" value="XseB-like"/>
    <property type="match status" value="1"/>
</dbReference>
<keyword evidence="3 6" id="KW-0540">Nuclease</keyword>
<dbReference type="InterPro" id="IPR037004">
    <property type="entry name" value="Exonuc_VII_ssu_sf"/>
</dbReference>
<dbReference type="NCBIfam" id="TIGR01280">
    <property type="entry name" value="xseB"/>
    <property type="match status" value="1"/>
</dbReference>
<evidence type="ECO:0000256" key="6">
    <source>
        <dbReference type="HAMAP-Rule" id="MF_00337"/>
    </source>
</evidence>
<evidence type="ECO:0000256" key="4">
    <source>
        <dbReference type="ARBA" id="ARBA00022801"/>
    </source>
</evidence>
<comment type="caution">
    <text evidence="8">The sequence shown here is derived from an EMBL/GenBank/DDBJ whole genome shotgun (WGS) entry which is preliminary data.</text>
</comment>
<evidence type="ECO:0000313" key="8">
    <source>
        <dbReference type="EMBL" id="HDQ88555.1"/>
    </source>
</evidence>
<comment type="function">
    <text evidence="6">Bidirectionally degrades single-stranded DNA into large acid-insoluble oligonucleotides, which are then degraded further into small acid-soluble oligonucleotides.</text>
</comment>
<dbReference type="Gene3D" id="1.10.287.1040">
    <property type="entry name" value="Exonuclease VII, small subunit"/>
    <property type="match status" value="1"/>
</dbReference>
<dbReference type="EMBL" id="DSDM01000014">
    <property type="protein sequence ID" value="HDQ88555.1"/>
    <property type="molecule type" value="Genomic_DNA"/>
</dbReference>
<dbReference type="Pfam" id="PF02609">
    <property type="entry name" value="Exonuc_VII_S"/>
    <property type="match status" value="1"/>
</dbReference>
<accession>A0A7C1HIS1</accession>
<feature type="compositionally biased region" description="Basic and acidic residues" evidence="7">
    <location>
        <begin position="92"/>
        <end position="101"/>
    </location>
</feature>
<dbReference type="GO" id="GO:0008855">
    <property type="term" value="F:exodeoxyribonuclease VII activity"/>
    <property type="evidence" value="ECO:0007669"/>
    <property type="project" value="UniProtKB-UniRule"/>
</dbReference>
<feature type="region of interest" description="Disordered" evidence="7">
    <location>
        <begin position="1"/>
        <end position="20"/>
    </location>
</feature>
<dbReference type="GO" id="GO:0006308">
    <property type="term" value="P:DNA catabolic process"/>
    <property type="evidence" value="ECO:0007669"/>
    <property type="project" value="UniProtKB-UniRule"/>
</dbReference>
<name>A0A7C1HIS1_UNCKA</name>
<reference evidence="8" key="1">
    <citation type="journal article" date="2020" name="mSystems">
        <title>Genome- and Community-Level Interaction Insights into Carbon Utilization and Element Cycling Functions of Hydrothermarchaeota in Hydrothermal Sediment.</title>
        <authorList>
            <person name="Zhou Z."/>
            <person name="Liu Y."/>
            <person name="Xu W."/>
            <person name="Pan J."/>
            <person name="Luo Z.H."/>
            <person name="Li M."/>
        </authorList>
    </citation>
    <scope>NUCLEOTIDE SEQUENCE [LARGE SCALE GENOMIC DNA]</scope>
    <source>
        <strain evidence="8">SpSt-1219</strain>
    </source>
</reference>
<proteinExistence type="inferred from homology"/>
<keyword evidence="2 6" id="KW-0963">Cytoplasm</keyword>
<feature type="region of interest" description="Disordered" evidence="7">
    <location>
        <begin position="80"/>
        <end position="109"/>
    </location>
</feature>
<gene>
    <name evidence="6 8" type="primary">xseB</name>
    <name evidence="8" type="ORF">ENN92_00175</name>
</gene>
<dbReference type="GO" id="GO:0009318">
    <property type="term" value="C:exodeoxyribonuclease VII complex"/>
    <property type="evidence" value="ECO:0007669"/>
    <property type="project" value="UniProtKB-UniRule"/>
</dbReference>
<keyword evidence="5 6" id="KW-0269">Exonuclease</keyword>
<keyword evidence="4 6" id="KW-0378">Hydrolase</keyword>
<comment type="similarity">
    <text evidence="1 6">Belongs to the XseB family.</text>
</comment>
<comment type="catalytic activity">
    <reaction evidence="6">
        <text>Exonucleolytic cleavage in either 5'- to 3'- or 3'- to 5'-direction to yield nucleoside 5'-phosphates.</text>
        <dbReference type="EC" id="3.1.11.6"/>
    </reaction>
</comment>
<dbReference type="HAMAP" id="MF_00337">
    <property type="entry name" value="Exonuc_7_S"/>
    <property type="match status" value="1"/>
</dbReference>
<dbReference type="Proteomes" id="UP000886066">
    <property type="component" value="Unassembled WGS sequence"/>
</dbReference>
<dbReference type="AlphaFoldDB" id="A0A7C1HIS1"/>